<dbReference type="InterPro" id="IPR013372">
    <property type="entry name" value="Eut_put"/>
</dbReference>
<dbReference type="RefSeq" id="WP_203365780.1">
    <property type="nucleotide sequence ID" value="NZ_WSFT01000022.1"/>
</dbReference>
<dbReference type="Proteomes" id="UP000724672">
    <property type="component" value="Unassembled WGS sequence"/>
</dbReference>
<protein>
    <recommendedName>
        <fullName evidence="3">Ethanolamine utilization protein</fullName>
    </recommendedName>
</protein>
<gene>
    <name evidence="1" type="ORF">GOQ27_05215</name>
</gene>
<dbReference type="EMBL" id="WSFT01000022">
    <property type="protein sequence ID" value="MBS4537850.1"/>
    <property type="molecule type" value="Genomic_DNA"/>
</dbReference>
<evidence type="ECO:0000313" key="2">
    <source>
        <dbReference type="Proteomes" id="UP000724672"/>
    </source>
</evidence>
<dbReference type="AlphaFoldDB" id="A0A942UUR1"/>
<accession>A0A942UUR1</accession>
<evidence type="ECO:0008006" key="3">
    <source>
        <dbReference type="Google" id="ProtNLM"/>
    </source>
</evidence>
<reference evidence="1" key="1">
    <citation type="submission" date="2019-12" db="EMBL/GenBank/DDBJ databases">
        <title>Clostridiaceae gen. nov. sp. nov., isolated from sediment in Xinjiang, China.</title>
        <authorList>
            <person name="Zhang R."/>
        </authorList>
    </citation>
    <scope>NUCLEOTIDE SEQUENCE</scope>
    <source>
        <strain evidence="1">D2Q-11</strain>
    </source>
</reference>
<organism evidence="1 2">
    <name type="scientific">Anaeromonas frigoriresistens</name>
    <dbReference type="NCBI Taxonomy" id="2683708"/>
    <lineage>
        <taxon>Bacteria</taxon>
        <taxon>Bacillati</taxon>
        <taxon>Bacillota</taxon>
        <taxon>Tissierellia</taxon>
        <taxon>Tissierellales</taxon>
        <taxon>Thermohalobacteraceae</taxon>
        <taxon>Anaeromonas</taxon>
    </lineage>
</organism>
<evidence type="ECO:0000313" key="1">
    <source>
        <dbReference type="EMBL" id="MBS4537850.1"/>
    </source>
</evidence>
<sequence length="231" mass="26935">MLNIDSMDTEKLIEYIMQEVMKRTEVSKKERIERDKVLAISFSTEDISYINKDYFHIDHLEEIEGNIDITSYKYIFLGSMTNKDIVNIAIGLPTDRVSSAVIDCIFQGKRIYVLREGVQYYKYKDTSNVPFYNMMKSYETKLKSFGIDFISKNDINNLIDGNQEDKPISKEVVKGIEEYTLDEKIITEAVIKDIYQKGYKDVVINKNTKITPLAKDYIRANRINILSKLKE</sequence>
<dbReference type="PIRSF" id="PIRSF034981">
    <property type="entry name" value="Eut_put"/>
    <property type="match status" value="1"/>
</dbReference>
<keyword evidence="2" id="KW-1185">Reference proteome</keyword>
<name>A0A942UUR1_9FIRM</name>
<comment type="caution">
    <text evidence="1">The sequence shown here is derived from an EMBL/GenBank/DDBJ whole genome shotgun (WGS) entry which is preliminary data.</text>
</comment>
<proteinExistence type="predicted"/>